<evidence type="ECO:0008006" key="3">
    <source>
        <dbReference type="Google" id="ProtNLM"/>
    </source>
</evidence>
<name>S8E6Y8_FOMSC</name>
<dbReference type="Proteomes" id="UP000015241">
    <property type="component" value="Unassembled WGS sequence"/>
</dbReference>
<reference evidence="1 2" key="1">
    <citation type="journal article" date="2012" name="Science">
        <title>The Paleozoic origin of enzymatic lignin decomposition reconstructed from 31 fungal genomes.</title>
        <authorList>
            <person name="Floudas D."/>
            <person name="Binder M."/>
            <person name="Riley R."/>
            <person name="Barry K."/>
            <person name="Blanchette R.A."/>
            <person name="Henrissat B."/>
            <person name="Martinez A.T."/>
            <person name="Otillar R."/>
            <person name="Spatafora J.W."/>
            <person name="Yadav J.S."/>
            <person name="Aerts A."/>
            <person name="Benoit I."/>
            <person name="Boyd A."/>
            <person name="Carlson A."/>
            <person name="Copeland A."/>
            <person name="Coutinho P.M."/>
            <person name="de Vries R.P."/>
            <person name="Ferreira P."/>
            <person name="Findley K."/>
            <person name="Foster B."/>
            <person name="Gaskell J."/>
            <person name="Glotzer D."/>
            <person name="Gorecki P."/>
            <person name="Heitman J."/>
            <person name="Hesse C."/>
            <person name="Hori C."/>
            <person name="Igarashi K."/>
            <person name="Jurgens J.A."/>
            <person name="Kallen N."/>
            <person name="Kersten P."/>
            <person name="Kohler A."/>
            <person name="Kuees U."/>
            <person name="Kumar T.K.A."/>
            <person name="Kuo A."/>
            <person name="LaButti K."/>
            <person name="Larrondo L.F."/>
            <person name="Lindquist E."/>
            <person name="Ling A."/>
            <person name="Lombard V."/>
            <person name="Lucas S."/>
            <person name="Lundell T."/>
            <person name="Martin R."/>
            <person name="McLaughlin D.J."/>
            <person name="Morgenstern I."/>
            <person name="Morin E."/>
            <person name="Murat C."/>
            <person name="Nagy L.G."/>
            <person name="Nolan M."/>
            <person name="Ohm R.A."/>
            <person name="Patyshakuliyeva A."/>
            <person name="Rokas A."/>
            <person name="Ruiz-Duenas F.J."/>
            <person name="Sabat G."/>
            <person name="Salamov A."/>
            <person name="Samejima M."/>
            <person name="Schmutz J."/>
            <person name="Slot J.C."/>
            <person name="St John F."/>
            <person name="Stenlid J."/>
            <person name="Sun H."/>
            <person name="Sun S."/>
            <person name="Syed K."/>
            <person name="Tsang A."/>
            <person name="Wiebenga A."/>
            <person name="Young D."/>
            <person name="Pisabarro A."/>
            <person name="Eastwood D.C."/>
            <person name="Martin F."/>
            <person name="Cullen D."/>
            <person name="Grigoriev I.V."/>
            <person name="Hibbett D.S."/>
        </authorList>
    </citation>
    <scope>NUCLEOTIDE SEQUENCE</scope>
    <source>
        <strain evidence="2">FP-58527</strain>
    </source>
</reference>
<protein>
    <recommendedName>
        <fullName evidence="3">BTB domain-containing protein</fullName>
    </recommendedName>
</protein>
<organism evidence="1 2">
    <name type="scientific">Fomitopsis schrenkii</name>
    <name type="common">Brown rot fungus</name>
    <dbReference type="NCBI Taxonomy" id="2126942"/>
    <lineage>
        <taxon>Eukaryota</taxon>
        <taxon>Fungi</taxon>
        <taxon>Dikarya</taxon>
        <taxon>Basidiomycota</taxon>
        <taxon>Agaricomycotina</taxon>
        <taxon>Agaricomycetes</taxon>
        <taxon>Polyporales</taxon>
        <taxon>Fomitopsis</taxon>
    </lineage>
</organism>
<dbReference type="AlphaFoldDB" id="S8E6Y8"/>
<dbReference type="InParanoid" id="S8E6Y8"/>
<evidence type="ECO:0000313" key="1">
    <source>
        <dbReference type="EMBL" id="EPT00423.1"/>
    </source>
</evidence>
<dbReference type="EMBL" id="KE504149">
    <property type="protein sequence ID" value="EPT00423.1"/>
    <property type="molecule type" value="Genomic_DNA"/>
</dbReference>
<accession>S8E6Y8</accession>
<evidence type="ECO:0000313" key="2">
    <source>
        <dbReference type="Proteomes" id="UP000015241"/>
    </source>
</evidence>
<sequence>MSPKLSPSPTCIQRDEEFWFPDGNVVLVASGFGFRVYQGLLARDSPFFADLFSLPQPNQAEVLDGCPVVHLTDCHEDLRALLEVQLGSGRRLLDLTQIDFAKTDVLVRLGRKYQLDGLYNDALGVLKTFLTTQYASWYDEPRYDAWSRYGLDPIAAVNLARLTDTPSILPIALYLCCQLRTEDLLRGTTHPDGTSQQLTLDDLRRCVDARVLLTREKDAAVERIFDLALSEHCADLGSCKERLDYHMAIYRKCVTDTTAGWNIAGPWLPYIWLKGCSSEQGYGEPPLCSKCMALLESQHREVCAKMWEDLPRYFDLGASE</sequence>
<dbReference type="OrthoDB" id="3036049at2759"/>
<gene>
    <name evidence="1" type="ORF">FOMPIDRAFT_1122666</name>
</gene>
<proteinExistence type="predicted"/>
<dbReference type="HOGENOM" id="CLU_033082_3_0_1"/>
<keyword evidence="2" id="KW-1185">Reference proteome</keyword>